<accession>A0ABQ5ZSR2</accession>
<dbReference type="InterPro" id="IPR002634">
    <property type="entry name" value="BolA"/>
</dbReference>
<dbReference type="PANTHER" id="PTHR46229">
    <property type="entry name" value="BOLA TRANSCRIPTION REGULATOR"/>
    <property type="match status" value="1"/>
</dbReference>
<organism evidence="3 4">
    <name type="scientific">Marinospirillum insulare</name>
    <dbReference type="NCBI Taxonomy" id="217169"/>
    <lineage>
        <taxon>Bacteria</taxon>
        <taxon>Pseudomonadati</taxon>
        <taxon>Pseudomonadota</taxon>
        <taxon>Gammaproteobacteria</taxon>
        <taxon>Oceanospirillales</taxon>
        <taxon>Oceanospirillaceae</taxon>
        <taxon>Marinospirillum</taxon>
    </lineage>
</organism>
<dbReference type="PANTHER" id="PTHR46229:SF4">
    <property type="entry name" value="ACID STRESS PROTEIN IBAG"/>
    <property type="match status" value="1"/>
</dbReference>
<proteinExistence type="inferred from homology"/>
<gene>
    <name evidence="3" type="primary">yrbA</name>
    <name evidence="3" type="ORF">GCM10007878_06060</name>
</gene>
<sequence length="86" mass="9710">MQAQTLKELLESRIPECEFIVKGDDGRHFEVVAIGEVFASLPSPVKKQQLVFSALSEEFATDKLHAMALKTYTPEQWAKVKDLQAF</sequence>
<dbReference type="EMBL" id="BSOR01000011">
    <property type="protein sequence ID" value="GLR63171.1"/>
    <property type="molecule type" value="Genomic_DNA"/>
</dbReference>
<comment type="similarity">
    <text evidence="1 2">Belongs to the BolA/IbaG family.</text>
</comment>
<reference evidence="4" key="1">
    <citation type="journal article" date="2019" name="Int. J. Syst. Evol. Microbiol.">
        <title>The Global Catalogue of Microorganisms (GCM) 10K type strain sequencing project: providing services to taxonomists for standard genome sequencing and annotation.</title>
        <authorList>
            <consortium name="The Broad Institute Genomics Platform"/>
            <consortium name="The Broad Institute Genome Sequencing Center for Infectious Disease"/>
            <person name="Wu L."/>
            <person name="Ma J."/>
        </authorList>
    </citation>
    <scope>NUCLEOTIDE SEQUENCE [LARGE SCALE GENOMIC DNA]</scope>
    <source>
        <strain evidence="4">NBRC 100033</strain>
    </source>
</reference>
<dbReference type="InterPro" id="IPR036065">
    <property type="entry name" value="BolA-like_sf"/>
</dbReference>
<name>A0ABQ5ZSR2_9GAMM</name>
<protein>
    <submittedName>
        <fullName evidence="3">BolA family transcriptional regulator</fullName>
    </submittedName>
</protein>
<dbReference type="SUPFAM" id="SSF82657">
    <property type="entry name" value="BolA-like"/>
    <property type="match status" value="1"/>
</dbReference>
<evidence type="ECO:0000313" key="3">
    <source>
        <dbReference type="EMBL" id="GLR63171.1"/>
    </source>
</evidence>
<dbReference type="RefSeq" id="WP_027850278.1">
    <property type="nucleotide sequence ID" value="NZ_BSOR01000011.1"/>
</dbReference>
<comment type="caution">
    <text evidence="3">The sequence shown here is derived from an EMBL/GenBank/DDBJ whole genome shotgun (WGS) entry which is preliminary data.</text>
</comment>
<dbReference type="Gene3D" id="3.30.300.90">
    <property type="entry name" value="BolA-like"/>
    <property type="match status" value="1"/>
</dbReference>
<keyword evidence="4" id="KW-1185">Reference proteome</keyword>
<dbReference type="Pfam" id="PF01722">
    <property type="entry name" value="BolA"/>
    <property type="match status" value="1"/>
</dbReference>
<evidence type="ECO:0000256" key="1">
    <source>
        <dbReference type="ARBA" id="ARBA00005578"/>
    </source>
</evidence>
<evidence type="ECO:0000313" key="4">
    <source>
        <dbReference type="Proteomes" id="UP001156682"/>
    </source>
</evidence>
<dbReference type="PIRSF" id="PIRSF003113">
    <property type="entry name" value="BolA"/>
    <property type="match status" value="1"/>
</dbReference>
<dbReference type="InterPro" id="IPR050961">
    <property type="entry name" value="BolA/IbaG_stress_morph_reg"/>
</dbReference>
<evidence type="ECO:0000256" key="2">
    <source>
        <dbReference type="RuleBase" id="RU003860"/>
    </source>
</evidence>
<dbReference type="Proteomes" id="UP001156682">
    <property type="component" value="Unassembled WGS sequence"/>
</dbReference>